<evidence type="ECO:0000313" key="2">
    <source>
        <dbReference type="EMBL" id="TVY73475.1"/>
    </source>
</evidence>
<keyword evidence="3" id="KW-1185">Reference proteome</keyword>
<dbReference type="InterPro" id="IPR036389">
    <property type="entry name" value="RNase_III_sf"/>
</dbReference>
<name>A0A8T9C1Z3_9HELO</name>
<dbReference type="GO" id="GO:0006396">
    <property type="term" value="P:RNA processing"/>
    <property type="evidence" value="ECO:0007669"/>
    <property type="project" value="InterPro"/>
</dbReference>
<feature type="domain" description="RNase III" evidence="1">
    <location>
        <begin position="40"/>
        <end position="128"/>
    </location>
</feature>
<dbReference type="Proteomes" id="UP000469558">
    <property type="component" value="Unassembled WGS sequence"/>
</dbReference>
<dbReference type="GO" id="GO:0004525">
    <property type="term" value="F:ribonuclease III activity"/>
    <property type="evidence" value="ECO:0007669"/>
    <property type="project" value="InterPro"/>
</dbReference>
<dbReference type="CDD" id="cd00593">
    <property type="entry name" value="RIBOc"/>
    <property type="match status" value="1"/>
</dbReference>
<dbReference type="Gene3D" id="1.10.1520.10">
    <property type="entry name" value="Ribonuclease III domain"/>
    <property type="match status" value="1"/>
</dbReference>
<evidence type="ECO:0000259" key="1">
    <source>
        <dbReference type="PROSITE" id="PS50142"/>
    </source>
</evidence>
<dbReference type="AlphaFoldDB" id="A0A8T9C1Z3"/>
<dbReference type="PROSITE" id="PS50142">
    <property type="entry name" value="RNASE_3_2"/>
    <property type="match status" value="1"/>
</dbReference>
<dbReference type="EMBL" id="QGMK01001068">
    <property type="protein sequence ID" value="TVY73475.1"/>
    <property type="molecule type" value="Genomic_DNA"/>
</dbReference>
<proteinExistence type="predicted"/>
<evidence type="ECO:0000313" key="3">
    <source>
        <dbReference type="Proteomes" id="UP000469558"/>
    </source>
</evidence>
<dbReference type="OrthoDB" id="67027at2759"/>
<dbReference type="SUPFAM" id="SSF69065">
    <property type="entry name" value="RNase III domain-like"/>
    <property type="match status" value="1"/>
</dbReference>
<dbReference type="InterPro" id="IPR000999">
    <property type="entry name" value="RNase_III_dom"/>
</dbReference>
<organism evidence="2 3">
    <name type="scientific">Lachnellula suecica</name>
    <dbReference type="NCBI Taxonomy" id="602035"/>
    <lineage>
        <taxon>Eukaryota</taxon>
        <taxon>Fungi</taxon>
        <taxon>Dikarya</taxon>
        <taxon>Ascomycota</taxon>
        <taxon>Pezizomycotina</taxon>
        <taxon>Leotiomycetes</taxon>
        <taxon>Helotiales</taxon>
        <taxon>Lachnaceae</taxon>
        <taxon>Lachnellula</taxon>
    </lineage>
</organism>
<gene>
    <name evidence="2" type="ORF">LSUE1_G007417</name>
</gene>
<sequence>MMKIQSEVVPQVEFILNYNFMKPDICWEALQGKGAGGFPHGNKRLALVGDVLLRLKHIRDWFPTSSSPEVGTNIASGLGTNAHLAMRGRQAGLDRFINPNPSQKGAVNDGLVADTVEALIGAVEMDGGSWALDEVMKRLGVL</sequence>
<reference evidence="2 3" key="1">
    <citation type="submission" date="2018-05" db="EMBL/GenBank/DDBJ databases">
        <title>Genome sequencing and assembly of the regulated plant pathogen Lachnellula willkommii and related sister species for the development of diagnostic species identification markers.</title>
        <authorList>
            <person name="Giroux E."/>
            <person name="Bilodeau G."/>
        </authorList>
    </citation>
    <scope>NUCLEOTIDE SEQUENCE [LARGE SCALE GENOMIC DNA]</scope>
    <source>
        <strain evidence="2 3">CBS 268.59</strain>
    </source>
</reference>
<comment type="caution">
    <text evidence="2">The sequence shown here is derived from an EMBL/GenBank/DDBJ whole genome shotgun (WGS) entry which is preliminary data.</text>
</comment>
<protein>
    <recommendedName>
        <fullName evidence="1">RNase III domain-containing protein</fullName>
    </recommendedName>
</protein>
<accession>A0A8T9C1Z3</accession>